<dbReference type="GO" id="GO:0000070">
    <property type="term" value="P:mitotic sister chromatid segregation"/>
    <property type="evidence" value="ECO:0007669"/>
    <property type="project" value="TreeGrafter"/>
</dbReference>
<comment type="caution">
    <text evidence="1">The sequence shown here is derived from an EMBL/GenBank/DDBJ whole genome shotgun (WGS) entry which is preliminary data.</text>
</comment>
<dbReference type="GO" id="GO:0005634">
    <property type="term" value="C:nucleus"/>
    <property type="evidence" value="ECO:0007669"/>
    <property type="project" value="InterPro"/>
</dbReference>
<dbReference type="SUPFAM" id="SSF48371">
    <property type="entry name" value="ARM repeat"/>
    <property type="match status" value="1"/>
</dbReference>
<dbReference type="PANTHER" id="PTHR16199">
    <property type="entry name" value="CONDENSIN-2 COMPLEX SUBUNIT G2"/>
    <property type="match status" value="1"/>
</dbReference>
<evidence type="ECO:0000313" key="1">
    <source>
        <dbReference type="EMBL" id="KAK2166932.1"/>
    </source>
</evidence>
<dbReference type="Proteomes" id="UP001208570">
    <property type="component" value="Unassembled WGS sequence"/>
</dbReference>
<evidence type="ECO:0000313" key="2">
    <source>
        <dbReference type="Proteomes" id="UP001208570"/>
    </source>
</evidence>
<dbReference type="Pfam" id="PF12422">
    <property type="entry name" value="Condensin2nSMC"/>
    <property type="match status" value="1"/>
</dbReference>
<dbReference type="InterPro" id="IPR016024">
    <property type="entry name" value="ARM-type_fold"/>
</dbReference>
<dbReference type="InterPro" id="IPR024741">
    <property type="entry name" value="Condensin2_G2"/>
</dbReference>
<dbReference type="GO" id="GO:0000796">
    <property type="term" value="C:condensin complex"/>
    <property type="evidence" value="ECO:0007669"/>
    <property type="project" value="TreeGrafter"/>
</dbReference>
<reference evidence="1" key="1">
    <citation type="journal article" date="2023" name="Mol. Biol. Evol.">
        <title>Third-Generation Sequencing Reveals the Adaptive Role of the Epigenome in Three Deep-Sea Polychaetes.</title>
        <authorList>
            <person name="Perez M."/>
            <person name="Aroh O."/>
            <person name="Sun Y."/>
            <person name="Lan Y."/>
            <person name="Juniper S.K."/>
            <person name="Young C.R."/>
            <person name="Angers B."/>
            <person name="Qian P.Y."/>
        </authorList>
    </citation>
    <scope>NUCLEOTIDE SEQUENCE</scope>
    <source>
        <strain evidence="1">P08H-3</strain>
    </source>
</reference>
<dbReference type="EMBL" id="JAODUP010000033">
    <property type="protein sequence ID" value="KAK2166932.1"/>
    <property type="molecule type" value="Genomic_DNA"/>
</dbReference>
<protein>
    <recommendedName>
        <fullName evidence="3">Condensin-2 complex subunit G2</fullName>
    </recommendedName>
</protein>
<name>A0AAD9K923_9ANNE</name>
<gene>
    <name evidence="1" type="ORF">LSH36_33g02042</name>
</gene>
<sequence length="1294" mass="146842">MDKLAVEKVQRRATKFVPHMMYLAYEQWLVALRLPSLLFRRGRRDMIQVYKIMIGIDILDPRAFLNRSLNERTRGHSQEQMVLNVSDEKKKLIETVFIKPYWVWFITAENGLMMSSAKKLLLETSRSEDSFLHILKKHHNPDDDFDLEEVLPTLDKKELDLLWENLQNEITGTVLSFGQDEQRLETECRLIRGMVTVAMETITQKDAYIPESLIQVATLLHGILLSLPDEVDKVKNNISFLFELWWKEGLVCHRQLAPHTLTYLLIRAERPNAVKADVKRVYQMHEAVVQLDISAESSAMLRRHLQTAFRSLLYLKTDHGRKFLSYALNLSPTFIGVLHETVKKYLPWAPKSIMPFYGEIYLRAWCYATGPNLEKLETSCIQDFMYYSILAQPNVASLVRSILGYIHQHKAQPGVDHMLVTLYEPILWRYLKVANGKVRLQAVLVLLDAFPLTSPEWHAQKRDQLLQKQFDTLREMLYDPLPAIRAAVVSGTCSICEKYWELLPGEIIKDLINCIINDLAYDFSSIEVRASVFRGLSQLIDNPLTHVLLKSILPGLASCFHDSSEKVRTAFVDMLLNLKGIKAIKFWDIVPYDHLLARLEIDTAPVARRVVKLLLDSHLSADKTVQVHLTRCVSLIEKNHAAARRFYQYVGLYTTLGTVGRLMAAIFMLLESGLSLLNVPPRRVSNAIEPDILESFGECNQSSDDGPVTVEDAGIDLLDDADMVIGLLEVVTILWTSLQQELNKDPRIVTVLIKLSGFIQPNYLPTISQSVFAKLQHITKDTPEEEYAPIVEVLCLWGMGERILRMISDWLMSGLEVDTPRSKCRRSHDSSDADPDASQALLGIGLINYMIKRKQCREILLGDPCKHAVRELTKRLSVVKSLVEKHLRSISSAAEEPSTNILVEMFEVYLKLEILLHDKKRKTHNAFTVIEQILSWADVEILALLNKKNVTKKGRRLLTQTDMTLCTDETMGEATGSVTNYDVTTFGMTTLGITMNETLSDTLLGQKRSVGPGRLGSLRCFAVDLIQRLLMVTSDMFLIGLGDRELASHLADFSVLMLKIDDESSIHFLQVICHLMYQIASCLMNFDLTGDEDIGSEGDVVSPMLNDILEVIITMATKRKHRVERIFPSITSILSQVLSVYYYHHSLNNTLQKDIMTTIVVAVVTNMAATIEEDNGFEPREKIEELPKLTTFLLGLVWKNSVLISFFLTELQHQLESGSVSNISSLGGTCHLLYTITKAKSGLSELKACIQVLQGQLDKDGLIPEEQMEDSPVRHLYQTCKTLLDKCKLQIGMV</sequence>
<evidence type="ECO:0008006" key="3">
    <source>
        <dbReference type="Google" id="ProtNLM"/>
    </source>
</evidence>
<organism evidence="1 2">
    <name type="scientific">Paralvinella palmiformis</name>
    <dbReference type="NCBI Taxonomy" id="53620"/>
    <lineage>
        <taxon>Eukaryota</taxon>
        <taxon>Metazoa</taxon>
        <taxon>Spiralia</taxon>
        <taxon>Lophotrochozoa</taxon>
        <taxon>Annelida</taxon>
        <taxon>Polychaeta</taxon>
        <taxon>Sedentaria</taxon>
        <taxon>Canalipalpata</taxon>
        <taxon>Terebellida</taxon>
        <taxon>Terebelliformia</taxon>
        <taxon>Alvinellidae</taxon>
        <taxon>Paralvinella</taxon>
    </lineage>
</organism>
<dbReference type="InterPro" id="IPR011989">
    <property type="entry name" value="ARM-like"/>
</dbReference>
<accession>A0AAD9K923</accession>
<dbReference type="PANTHER" id="PTHR16199:SF4">
    <property type="entry name" value="CONDENSIN-2 COMPLEX SUBUNIT G2"/>
    <property type="match status" value="1"/>
</dbReference>
<dbReference type="Gene3D" id="1.25.10.10">
    <property type="entry name" value="Leucine-rich Repeat Variant"/>
    <property type="match status" value="1"/>
</dbReference>
<proteinExistence type="predicted"/>
<keyword evidence="2" id="KW-1185">Reference proteome</keyword>